<accession>A0ABW3UEJ0</accession>
<keyword evidence="1" id="KW-1133">Transmembrane helix</keyword>
<evidence type="ECO:0008006" key="4">
    <source>
        <dbReference type="Google" id="ProtNLM"/>
    </source>
</evidence>
<dbReference type="EMBL" id="JBHTLR010000019">
    <property type="protein sequence ID" value="MFD1217900.1"/>
    <property type="molecule type" value="Genomic_DNA"/>
</dbReference>
<comment type="caution">
    <text evidence="2">The sequence shown here is derived from an EMBL/GenBank/DDBJ whole genome shotgun (WGS) entry which is preliminary data.</text>
</comment>
<dbReference type="Proteomes" id="UP001597264">
    <property type="component" value="Unassembled WGS sequence"/>
</dbReference>
<sequence>MKPSNTVTTVTFKRQYFSITAIIKSIFMAGLLAISGLAQANTHPSYLTDSYCDSLVEQFIGPGMRSLGKYVNEDFNPVYTGNIRNTINYLDQRAEWLAECNGYLKDTSDTYVFYTEKSTEEIFTAIKALRKELQLVREGVEFPDETGADNPKPFIKNRFDTLAQLVDQHHTRMLMKKQFL</sequence>
<keyword evidence="1" id="KW-0812">Transmembrane</keyword>
<protein>
    <recommendedName>
        <fullName evidence="4">Secreted protein</fullName>
    </recommendedName>
</protein>
<evidence type="ECO:0000313" key="2">
    <source>
        <dbReference type="EMBL" id="MFD1217900.1"/>
    </source>
</evidence>
<organism evidence="2 3">
    <name type="scientific">Microbulbifer celer</name>
    <dbReference type="NCBI Taxonomy" id="435905"/>
    <lineage>
        <taxon>Bacteria</taxon>
        <taxon>Pseudomonadati</taxon>
        <taxon>Pseudomonadota</taxon>
        <taxon>Gammaproteobacteria</taxon>
        <taxon>Cellvibrionales</taxon>
        <taxon>Microbulbiferaceae</taxon>
        <taxon>Microbulbifer</taxon>
    </lineage>
</organism>
<evidence type="ECO:0000256" key="1">
    <source>
        <dbReference type="SAM" id="Phobius"/>
    </source>
</evidence>
<keyword evidence="1" id="KW-0472">Membrane</keyword>
<reference evidence="3" key="1">
    <citation type="journal article" date="2019" name="Int. J. Syst. Evol. Microbiol.">
        <title>The Global Catalogue of Microorganisms (GCM) 10K type strain sequencing project: providing services to taxonomists for standard genome sequencing and annotation.</title>
        <authorList>
            <consortium name="The Broad Institute Genomics Platform"/>
            <consortium name="The Broad Institute Genome Sequencing Center for Infectious Disease"/>
            <person name="Wu L."/>
            <person name="Ma J."/>
        </authorList>
    </citation>
    <scope>NUCLEOTIDE SEQUENCE [LARGE SCALE GENOMIC DNA]</scope>
    <source>
        <strain evidence="3">CCUG 54356</strain>
    </source>
</reference>
<keyword evidence="3" id="KW-1185">Reference proteome</keyword>
<proteinExistence type="predicted"/>
<gene>
    <name evidence="2" type="ORF">ACFQ2X_14935</name>
</gene>
<feature type="transmembrane region" description="Helical" evidence="1">
    <location>
        <begin position="16"/>
        <end position="38"/>
    </location>
</feature>
<name>A0ABW3UEJ0_9GAMM</name>
<evidence type="ECO:0000313" key="3">
    <source>
        <dbReference type="Proteomes" id="UP001597264"/>
    </source>
</evidence>
<dbReference type="RefSeq" id="WP_230439014.1">
    <property type="nucleotide sequence ID" value="NZ_CP087715.1"/>
</dbReference>